<comment type="pathway">
    <text evidence="2">Secondary metabolite biosynthesis.</text>
</comment>
<keyword evidence="5 9" id="KW-0479">Metal-binding</keyword>
<evidence type="ECO:0000256" key="9">
    <source>
        <dbReference type="PIRSR" id="PIRSR602401-1"/>
    </source>
</evidence>
<dbReference type="InterPro" id="IPR017972">
    <property type="entry name" value="Cyt_P450_CS"/>
</dbReference>
<accession>A0A8H3AP39</accession>
<evidence type="ECO:0000256" key="7">
    <source>
        <dbReference type="ARBA" id="ARBA00023004"/>
    </source>
</evidence>
<dbReference type="SUPFAM" id="SSF48264">
    <property type="entry name" value="Cytochrome P450"/>
    <property type="match status" value="1"/>
</dbReference>
<dbReference type="PRINTS" id="PR00463">
    <property type="entry name" value="EP450I"/>
</dbReference>
<dbReference type="PANTHER" id="PTHR46300:SF7">
    <property type="entry name" value="P450, PUTATIVE (EUROFUNG)-RELATED"/>
    <property type="match status" value="1"/>
</dbReference>
<evidence type="ECO:0000256" key="2">
    <source>
        <dbReference type="ARBA" id="ARBA00005179"/>
    </source>
</evidence>
<name>A0A8H3AP39_9AGAM</name>
<evidence type="ECO:0000256" key="6">
    <source>
        <dbReference type="ARBA" id="ARBA00023002"/>
    </source>
</evidence>
<dbReference type="Proteomes" id="UP000663826">
    <property type="component" value="Unassembled WGS sequence"/>
</dbReference>
<keyword evidence="6 10" id="KW-0560">Oxidoreductase</keyword>
<gene>
    <name evidence="11" type="ORF">RDB_LOCUS59886</name>
</gene>
<evidence type="ECO:0008006" key="13">
    <source>
        <dbReference type="Google" id="ProtNLM"/>
    </source>
</evidence>
<dbReference type="PRINTS" id="PR00385">
    <property type="entry name" value="P450"/>
</dbReference>
<dbReference type="CDD" id="cd11065">
    <property type="entry name" value="CYP64-like"/>
    <property type="match status" value="1"/>
</dbReference>
<dbReference type="GO" id="GO:0020037">
    <property type="term" value="F:heme binding"/>
    <property type="evidence" value="ECO:0007669"/>
    <property type="project" value="InterPro"/>
</dbReference>
<dbReference type="PROSITE" id="PS00086">
    <property type="entry name" value="CYTOCHROME_P450"/>
    <property type="match status" value="1"/>
</dbReference>
<dbReference type="InterPro" id="IPR002401">
    <property type="entry name" value="Cyt_P450_E_grp-I"/>
</dbReference>
<keyword evidence="7 9" id="KW-0408">Iron</keyword>
<evidence type="ECO:0000256" key="10">
    <source>
        <dbReference type="RuleBase" id="RU000461"/>
    </source>
</evidence>
<proteinExistence type="inferred from homology"/>
<feature type="binding site" description="axial binding residue" evidence="9">
    <location>
        <position position="413"/>
    </location>
    <ligand>
        <name>heme</name>
        <dbReference type="ChEBI" id="CHEBI:30413"/>
    </ligand>
    <ligandPart>
        <name>Fe</name>
        <dbReference type="ChEBI" id="CHEBI:18248"/>
    </ligandPart>
</feature>
<dbReference type="InterPro" id="IPR036396">
    <property type="entry name" value="Cyt_P450_sf"/>
</dbReference>
<dbReference type="AlphaFoldDB" id="A0A8H3AP39"/>
<dbReference type="PANTHER" id="PTHR46300">
    <property type="entry name" value="P450, PUTATIVE (EUROFUNG)-RELATED-RELATED"/>
    <property type="match status" value="1"/>
</dbReference>
<evidence type="ECO:0000256" key="3">
    <source>
        <dbReference type="ARBA" id="ARBA00010617"/>
    </source>
</evidence>
<comment type="cofactor">
    <cofactor evidence="1 9">
        <name>heme</name>
        <dbReference type="ChEBI" id="CHEBI:30413"/>
    </cofactor>
</comment>
<keyword evidence="4 9" id="KW-0349">Heme</keyword>
<dbReference type="Gene3D" id="1.10.630.10">
    <property type="entry name" value="Cytochrome P450"/>
    <property type="match status" value="1"/>
</dbReference>
<dbReference type="EMBL" id="CAJMWQ010001047">
    <property type="protein sequence ID" value="CAE6431265.1"/>
    <property type="molecule type" value="Genomic_DNA"/>
</dbReference>
<dbReference type="GO" id="GO:0004497">
    <property type="term" value="F:monooxygenase activity"/>
    <property type="evidence" value="ECO:0007669"/>
    <property type="project" value="UniProtKB-KW"/>
</dbReference>
<keyword evidence="8 10" id="KW-0503">Monooxygenase</keyword>
<evidence type="ECO:0000313" key="12">
    <source>
        <dbReference type="Proteomes" id="UP000663826"/>
    </source>
</evidence>
<evidence type="ECO:0000256" key="1">
    <source>
        <dbReference type="ARBA" id="ARBA00001971"/>
    </source>
</evidence>
<dbReference type="Pfam" id="PF00067">
    <property type="entry name" value="p450"/>
    <property type="match status" value="1"/>
</dbReference>
<organism evidence="11 12">
    <name type="scientific">Rhizoctonia solani</name>
    <dbReference type="NCBI Taxonomy" id="456999"/>
    <lineage>
        <taxon>Eukaryota</taxon>
        <taxon>Fungi</taxon>
        <taxon>Dikarya</taxon>
        <taxon>Basidiomycota</taxon>
        <taxon>Agaricomycotina</taxon>
        <taxon>Agaricomycetes</taxon>
        <taxon>Cantharellales</taxon>
        <taxon>Ceratobasidiaceae</taxon>
        <taxon>Rhizoctonia</taxon>
    </lineage>
</organism>
<protein>
    <recommendedName>
        <fullName evidence="13">O-methylsterigmatocystin oxidoreductase</fullName>
    </recommendedName>
</protein>
<reference evidence="11" key="1">
    <citation type="submission" date="2021-01" db="EMBL/GenBank/DDBJ databases">
        <authorList>
            <person name="Kaushik A."/>
        </authorList>
    </citation>
    <scope>NUCLEOTIDE SEQUENCE</scope>
    <source>
        <strain evidence="11">AG1-1B</strain>
    </source>
</reference>
<dbReference type="GO" id="GO:0005506">
    <property type="term" value="F:iron ion binding"/>
    <property type="evidence" value="ECO:0007669"/>
    <property type="project" value="InterPro"/>
</dbReference>
<comment type="caution">
    <text evidence="11">The sequence shown here is derived from an EMBL/GenBank/DDBJ whole genome shotgun (WGS) entry which is preliminary data.</text>
</comment>
<dbReference type="InterPro" id="IPR050364">
    <property type="entry name" value="Cytochrome_P450_fung"/>
</dbReference>
<evidence type="ECO:0000313" key="11">
    <source>
        <dbReference type="EMBL" id="CAE6431265.1"/>
    </source>
</evidence>
<comment type="similarity">
    <text evidence="3 10">Belongs to the cytochrome P450 family.</text>
</comment>
<evidence type="ECO:0000256" key="4">
    <source>
        <dbReference type="ARBA" id="ARBA00022617"/>
    </source>
</evidence>
<evidence type="ECO:0000256" key="8">
    <source>
        <dbReference type="ARBA" id="ARBA00023033"/>
    </source>
</evidence>
<dbReference type="InterPro" id="IPR001128">
    <property type="entry name" value="Cyt_P450"/>
</dbReference>
<sequence>MSRRIQRLPLPPSPKADPLIGHLRALPTSDEHHVYARWGKELNSDIVSINVLGQVMVVLNSIEATSELLDRRSTIYSSRTLPPMITYPDLVDWSKFTSFLPYGERWRSQRRITHRVFHKTANMQLWPIMVKQSRLALQRISINPDNFIREVRRMTGSILLSAVYGYEVTSAHDPLIELVENAIDHLSDAGIAGNFYVNTVPWLRYFPDWFPGTGWKKTVKAWTIEKDEMINAPFDWTTRQMASGSAPDSILRSLLAELENKSNEECDSAEEEDIIKWVAGNIFGAGADTTSAMTLVFILVMALNPHVQAKAQNEIDNIIGQDRLPEMEDRESLPYIECVLKEVGRWHPVTPVAIPHATVEDDEYRGYFIPKGAAMAISHNESVYHNPEQFNPDRFLDHRVPKPPTFGFGRRSCPGVHLAESTLFITISTFLALFDIRPVKDEKGNEVLPDVNMKSNALVSYPADFKCSITPRSEKAMKLLNLSTIATDV</sequence>
<evidence type="ECO:0000256" key="5">
    <source>
        <dbReference type="ARBA" id="ARBA00022723"/>
    </source>
</evidence>
<dbReference type="GO" id="GO:0016705">
    <property type="term" value="F:oxidoreductase activity, acting on paired donors, with incorporation or reduction of molecular oxygen"/>
    <property type="evidence" value="ECO:0007669"/>
    <property type="project" value="InterPro"/>
</dbReference>